<evidence type="ECO:0000256" key="2">
    <source>
        <dbReference type="SAM" id="Phobius"/>
    </source>
</evidence>
<gene>
    <name evidence="4" type="ORF">HQ43_02005</name>
</gene>
<feature type="compositionally biased region" description="Basic and acidic residues" evidence="1">
    <location>
        <begin position="840"/>
        <end position="856"/>
    </location>
</feature>
<feature type="region of interest" description="Disordered" evidence="1">
    <location>
        <begin position="773"/>
        <end position="882"/>
    </location>
</feature>
<organism evidence="4 5">
    <name type="scientific">Porphyromonas canoris</name>
    <dbReference type="NCBI Taxonomy" id="36875"/>
    <lineage>
        <taxon>Bacteria</taxon>
        <taxon>Pseudomonadati</taxon>
        <taxon>Bacteroidota</taxon>
        <taxon>Bacteroidia</taxon>
        <taxon>Bacteroidales</taxon>
        <taxon>Porphyromonadaceae</taxon>
        <taxon>Porphyromonas</taxon>
    </lineage>
</organism>
<dbReference type="Proteomes" id="UP000030101">
    <property type="component" value="Unassembled WGS sequence"/>
</dbReference>
<evidence type="ECO:0000256" key="1">
    <source>
        <dbReference type="SAM" id="MobiDB-lite"/>
    </source>
</evidence>
<keyword evidence="2" id="KW-0472">Membrane</keyword>
<protein>
    <submittedName>
        <fullName evidence="4">Protoporphyrin IX magnesium chelatase</fullName>
    </submittedName>
</protein>
<dbReference type="InterPro" id="IPR003672">
    <property type="entry name" value="CobN/Mg_chltase"/>
</dbReference>
<keyword evidence="2" id="KW-0812">Transmembrane</keyword>
<keyword evidence="5" id="KW-1185">Reference proteome</keyword>
<feature type="compositionally biased region" description="Basic and acidic residues" evidence="1">
    <location>
        <begin position="818"/>
        <end position="834"/>
    </location>
</feature>
<feature type="transmembrane region" description="Helical" evidence="2">
    <location>
        <begin position="1440"/>
        <end position="1459"/>
    </location>
</feature>
<keyword evidence="2" id="KW-1133">Transmembrane helix</keyword>
<evidence type="ECO:0000259" key="3">
    <source>
        <dbReference type="Pfam" id="PF02514"/>
    </source>
</evidence>
<reference evidence="4 5" key="1">
    <citation type="submission" date="2014-08" db="EMBL/GenBank/DDBJ databases">
        <title>Porphyromonas canoris strain:OH2762 Genome sequencing.</title>
        <authorList>
            <person name="Wallis C."/>
            <person name="Deusch O."/>
            <person name="O'Flynn C."/>
            <person name="Davis I."/>
            <person name="Jospin G."/>
            <person name="Darling A.E."/>
            <person name="Coil D.A."/>
            <person name="Alexiev A."/>
            <person name="Horsfall A."/>
            <person name="Kirkwood N."/>
            <person name="Harris S."/>
            <person name="Eisen J.A."/>
        </authorList>
    </citation>
    <scope>NUCLEOTIDE SEQUENCE [LARGE SCALE GENOMIC DNA]</scope>
    <source>
        <strain evidence="5">COT-108 OH2762</strain>
    </source>
</reference>
<dbReference type="PANTHER" id="PTHR44119">
    <property type="entry name" value="MAGNESIUM-CHELATASE SUBUNIT CHLH, CHLOROPLASTIC"/>
    <property type="match status" value="1"/>
</dbReference>
<dbReference type="PANTHER" id="PTHR44119:SF4">
    <property type="entry name" value="AEROBIC COBALTOCHELATASE SUBUNIT COBN"/>
    <property type="match status" value="1"/>
</dbReference>
<dbReference type="EMBL" id="JQZV01000003">
    <property type="protein sequence ID" value="KGN93430.1"/>
    <property type="molecule type" value="Genomic_DNA"/>
</dbReference>
<feature type="compositionally biased region" description="Basic residues" evidence="1">
    <location>
        <begin position="865"/>
        <end position="876"/>
    </location>
</feature>
<feature type="domain" description="CobN/magnesium chelatase" evidence="3">
    <location>
        <begin position="115"/>
        <end position="1354"/>
    </location>
</feature>
<evidence type="ECO:0000313" key="5">
    <source>
        <dbReference type="Proteomes" id="UP000030101"/>
    </source>
</evidence>
<sequence>MCLLVVVSLGVAWFKLAAPTKIALYNFPQFQVAGIALSNQDPMIKFEAVDAEEVDRLSKFDFVLGFAMGLKISEAERATIQKLADKGTPIYMSSVTNPQNDICNLDSIHIKAISGYLGSGNKLNYQNMARYIRKEIDKKVLFVKEPQPVVENQSNVFFTSVDDKFFASKETYESYLKSQNKFNEKAGRIAILPGIHDPFSGNREHLNSIISSFENAGYMVYPIACDMDKRVAYLDSIQPDAVIYFPHGRIMMGNGEVTVDWLKKRNIPVFAPLSIMQLREKWEADPMGMFGGFMGQSLVMPELDGAIYPYSLIAQEKDPSGLYLFKAMPERLKTFTEIVSNVISLKQKNNADKKVAIYFFKGPGQASLAAQGLETIPAIYNLLKRMKAEGYNVENLPKSVKEFEKIIMKQGAILSTYAEGAFDTFMKEGNPALVSKADYENWVAKSLTPERYADVISTYGEAPGSYMSTMKDGVPHIAVSRIEFGNVALLPQPMAGLGDDEFAIVHGAKMAPPHTYIASYLWTQHEFKADLMMHFGTHGSLEFTPQKQVALSHQDWPDRLVGSVPHYYYYTIGNIGESMMAKRRSYATTISYLTPAFMESQTRGLFSKLQNRIRDYYKADPEKQEQASIAVKKIAMAMGIHRDLRLDSIATKPYTEEEIERIDNFAEEIANEKMNGMLYTTGIPYEAEKISSTVLAMSADPIAYSVANLDRMSGRVTEKELNNRPLFTQRYLEPAKTLVRQILAGKAVDNTLVASVAKISVDEIEQSKQILKPARPMMMGGGGNSSGSMGRPKSSTSGEHAHSKMAKGGHPHAANAEKPAEHPHAKMAKGEHPHAANAEKPAEHPHAKMAKGEHPHAANAEKPVEHRHSKMAKGGHPHAANAEKPVEHPHAAMGMKAEAPTKEARDRARAILEIERTITNILRYRSALLESPEAELSGIINAFNGGYIAPSSGGDAVANPNAVPTGRNLYSINAENTPSEVAWDRAVALVNSTLEQYKKQHGEYPRKVSYTFWSSEFIESEGTTIGQALYMLGVEPIRDTFGRVSDLRLIPAKDLGRPRIDIVVQTSGQFRDLAASRLMLLSRAVEMAANAEDESEYENQVKSSTVEIERQLVENGLSPKAARELSTKRVFGGVNGMYGTNIQGMITSSDKWESEKEIADVYINNMGAIYSDSKEWGAFQAGLLRSVLHNTDVIVQPRQSNTWGALSLDHVYEFMGGMNLAIRNVTGKDPDAFFADYRNRNRTRIQDLKEAIGVEARTTVLNPVYVKEIMKSGSSAAGGLVEIFTNTFGWNVAKPNVIDKELWDELYNMYIADTQNLGTREFFRTSNPAALQEISAIMLETHRKGMWAASEEQIKTLVEVHKEMVTEFGSSGFGFSAGNKKLQDFISQKLPEQDAAAYKKSLNTMLQSSSDTKVEAKDGIRLQKESSEVMESDNDSSMKTGIIIAAAVVVLFIILIFVLRKRRTKTA</sequence>
<accession>A0ABR4XMS7</accession>
<name>A0ABR4XMS7_9PORP</name>
<comment type="caution">
    <text evidence="4">The sequence shown here is derived from an EMBL/GenBank/DDBJ whole genome shotgun (WGS) entry which is preliminary data.</text>
</comment>
<proteinExistence type="predicted"/>
<evidence type="ECO:0000313" key="4">
    <source>
        <dbReference type="EMBL" id="KGN93430.1"/>
    </source>
</evidence>
<dbReference type="Pfam" id="PF02514">
    <property type="entry name" value="CobN-Mg_chel"/>
    <property type="match status" value="1"/>
</dbReference>